<dbReference type="AlphaFoldDB" id="A0A0P9F1J2"/>
<sequence length="411" mass="42667">MIRIRLRLALLGIVAAVILGAVSAPFLYASFAASADPALAQTAATDTPTPSPTATTAPTQTPIIWTATPIPATQTPIIWTATPVPATATSAPTATPLPPGYVPDACHPNHTLHQPCALSTETDVANLNFVNGSTDVYSFLLKGGRQYRISAAVTTEGIDPSMTVYLAGATEQPVGQNDDVTIGDPSAVVTVTVDADAWYLVQVVNKAPGDVRGKTYTMSARSIGANSATNVSTPSGAGSASTATEDDVIGNAYDVAHAARIVWAAPYDMSMICPDQRPGACYAGRHTFLLVNVKAGIPLAALTYDLGAGVDTVLTLYKPDPTQTQESPGVLPGWRAIAANDDFVAGQTLRSQVRVTPDWNGDLLIVVAPSSRQDLPPAPADSRPGRYRLIVGPPEMKAVAAVMAAQGDMPS</sequence>
<evidence type="ECO:0008006" key="4">
    <source>
        <dbReference type="Google" id="ProtNLM"/>
    </source>
</evidence>
<accession>A0A0P9F1J2</accession>
<feature type="non-terminal residue" evidence="2">
    <location>
        <position position="411"/>
    </location>
</feature>
<name>A0A0P9F1J2_9CHLR</name>
<dbReference type="Gene3D" id="2.60.120.380">
    <property type="match status" value="1"/>
</dbReference>
<evidence type="ECO:0000313" key="2">
    <source>
        <dbReference type="EMBL" id="KPV50208.1"/>
    </source>
</evidence>
<feature type="region of interest" description="Disordered" evidence="1">
    <location>
        <begin position="42"/>
        <end position="62"/>
    </location>
</feature>
<organism evidence="2 3">
    <name type="scientific">Kouleothrix aurantiaca</name>
    <dbReference type="NCBI Taxonomy" id="186479"/>
    <lineage>
        <taxon>Bacteria</taxon>
        <taxon>Bacillati</taxon>
        <taxon>Chloroflexota</taxon>
        <taxon>Chloroflexia</taxon>
        <taxon>Chloroflexales</taxon>
        <taxon>Roseiflexineae</taxon>
        <taxon>Roseiflexaceae</taxon>
        <taxon>Kouleothrix</taxon>
    </lineage>
</organism>
<protein>
    <recommendedName>
        <fullName evidence="4">Peptidase C-terminal archaeal/bacterial domain-containing protein</fullName>
    </recommendedName>
</protein>
<reference evidence="2 3" key="1">
    <citation type="submission" date="2015-09" db="EMBL/GenBank/DDBJ databases">
        <title>Draft genome sequence of Kouleothrix aurantiaca JCM 19913.</title>
        <authorList>
            <person name="Hemp J."/>
        </authorList>
    </citation>
    <scope>NUCLEOTIDE SEQUENCE [LARGE SCALE GENOMIC DNA]</scope>
    <source>
        <strain evidence="2 3">COM-B</strain>
    </source>
</reference>
<dbReference type="PATRIC" id="fig|186479.3.peg.2117"/>
<evidence type="ECO:0000256" key="1">
    <source>
        <dbReference type="SAM" id="MobiDB-lite"/>
    </source>
</evidence>
<dbReference type="Proteomes" id="UP000050509">
    <property type="component" value="Unassembled WGS sequence"/>
</dbReference>
<gene>
    <name evidence="2" type="ORF">SE17_28315</name>
</gene>
<evidence type="ECO:0000313" key="3">
    <source>
        <dbReference type="Proteomes" id="UP000050509"/>
    </source>
</evidence>
<keyword evidence="3" id="KW-1185">Reference proteome</keyword>
<proteinExistence type="predicted"/>
<dbReference type="EMBL" id="LJCR01001526">
    <property type="protein sequence ID" value="KPV50208.1"/>
    <property type="molecule type" value="Genomic_DNA"/>
</dbReference>
<comment type="caution">
    <text evidence="2">The sequence shown here is derived from an EMBL/GenBank/DDBJ whole genome shotgun (WGS) entry which is preliminary data.</text>
</comment>